<dbReference type="SUPFAM" id="SSF55785">
    <property type="entry name" value="PYP-like sensor domain (PAS domain)"/>
    <property type="match status" value="3"/>
</dbReference>
<comment type="caution">
    <text evidence="9">The sequence shown here is derived from an EMBL/GenBank/DDBJ whole genome shotgun (WGS) entry which is preliminary data.</text>
</comment>
<feature type="modified residue" description="4-aspartylphosphate" evidence="4">
    <location>
        <position position="801"/>
    </location>
</feature>
<dbReference type="SMART" id="SM00387">
    <property type="entry name" value="HATPase_c"/>
    <property type="match status" value="1"/>
</dbReference>
<dbReference type="Gene3D" id="3.30.450.20">
    <property type="entry name" value="PAS domain"/>
    <property type="match status" value="2"/>
</dbReference>
<dbReference type="InterPro" id="IPR011006">
    <property type="entry name" value="CheY-like_superfamily"/>
</dbReference>
<evidence type="ECO:0000259" key="6">
    <source>
        <dbReference type="PROSITE" id="PS50109"/>
    </source>
</evidence>
<feature type="transmembrane region" description="Helical" evidence="5">
    <location>
        <begin position="64"/>
        <end position="88"/>
    </location>
</feature>
<evidence type="ECO:0000256" key="5">
    <source>
        <dbReference type="SAM" id="Phobius"/>
    </source>
</evidence>
<dbReference type="SMART" id="SM00388">
    <property type="entry name" value="HisKA"/>
    <property type="match status" value="1"/>
</dbReference>
<dbReference type="RefSeq" id="WP_343061238.1">
    <property type="nucleotide sequence ID" value="NZ_JACHOO010000012.1"/>
</dbReference>
<organism evidence="9 10">
    <name type="scientific">Prosthecomicrobium pneumaticum</name>
    <dbReference type="NCBI Taxonomy" id="81895"/>
    <lineage>
        <taxon>Bacteria</taxon>
        <taxon>Pseudomonadati</taxon>
        <taxon>Pseudomonadota</taxon>
        <taxon>Alphaproteobacteria</taxon>
        <taxon>Hyphomicrobiales</taxon>
        <taxon>Kaistiaceae</taxon>
        <taxon>Prosthecomicrobium</taxon>
    </lineage>
</organism>
<dbReference type="InterPro" id="IPR003594">
    <property type="entry name" value="HATPase_dom"/>
</dbReference>
<comment type="catalytic activity">
    <reaction evidence="1">
        <text>ATP + protein L-histidine = ADP + protein N-phospho-L-histidine.</text>
        <dbReference type="EC" id="2.7.13.3"/>
    </reaction>
</comment>
<dbReference type="Gene3D" id="3.40.50.2300">
    <property type="match status" value="1"/>
</dbReference>
<evidence type="ECO:0000256" key="4">
    <source>
        <dbReference type="PROSITE-ProRule" id="PRU00169"/>
    </source>
</evidence>
<dbReference type="CDD" id="cd00082">
    <property type="entry name" value="HisKA"/>
    <property type="match status" value="1"/>
</dbReference>
<dbReference type="AlphaFoldDB" id="A0A7W9FQP0"/>
<dbReference type="PRINTS" id="PR00344">
    <property type="entry name" value="BCTRLSENSOR"/>
</dbReference>
<dbReference type="EMBL" id="JACHOO010000012">
    <property type="protein sequence ID" value="MBB5755069.1"/>
    <property type="molecule type" value="Genomic_DNA"/>
</dbReference>
<keyword evidence="10" id="KW-1185">Reference proteome</keyword>
<dbReference type="InterPro" id="IPR001789">
    <property type="entry name" value="Sig_transdc_resp-reg_receiver"/>
</dbReference>
<gene>
    <name evidence="9" type="ORF">GGQ63_004167</name>
</gene>
<feature type="domain" description="Histidine kinase" evidence="6">
    <location>
        <begin position="502"/>
        <end position="725"/>
    </location>
</feature>
<dbReference type="SUPFAM" id="SSF47384">
    <property type="entry name" value="Homodimeric domain of signal transducing histidine kinase"/>
    <property type="match status" value="1"/>
</dbReference>
<keyword evidence="5" id="KW-0472">Membrane</keyword>
<dbReference type="PROSITE" id="PS50112">
    <property type="entry name" value="PAS"/>
    <property type="match status" value="1"/>
</dbReference>
<evidence type="ECO:0000313" key="9">
    <source>
        <dbReference type="EMBL" id="MBB5755069.1"/>
    </source>
</evidence>
<keyword evidence="9" id="KW-0808">Transferase</keyword>
<sequence>MQRAEGREAINDSSDGSAGIAHPEAAVDRFDAARGIGRLLVLAAVLVGAVIAFAFLPAAAAQPFVLALLGLLSVVGVFTLFAAAIGLLRFGSRREGETIARAFLDGMSDGLVLADAEGRLVYANAAYARLTGAEGERDLRSVERAFGGDPVGSDAVFRLSRALREGRMAVEEVRLTRPLAVPAIAGARWYRIAVRPLALGDGSGRGAVSRLFAGDRRTLAVWQIADITADREQQETAFQELQHAIDYLDHAPAGFLSAEPDGRIVYLNATLADWLGIDLARFEPGGLRLRDIIRGDGAALLAAAEGTGESRTEIVDLDLLKRNGQSLPVRLLHRVPYADGAPGATRTIVLNRSRGGDVEDDLRAVEVRFNRFFNHTPFAIATIDRRGRIGRTNAPFLRLFGPQPGDGRRRFVDLVVEGDRSSLETALEYAFAGRSDMPPVDATVAADGARSVRFYISPIADASEDEDEMATAYALDMTDQRALELQLRQAQKMEAVGQLAGGIAHDFNNVLTAIIGFSDLLLTNHKASDPSFQDIMNIKQNANRAAGLVRQLLAFSRKQTMLPQVIAVGDLLSDVSVLLERLVGEKVKLAFVHGRDLWPIRADANQLEQVVINLAVNARDAMPKGGTLTIRTRNVAADEVAGFPYKSLPAADYVLLEVEDTGTGIPPEIQGRIFEPFFSTKEVGKGTGLGLATVYGIVRQTGGHIHFTTEAGRGTVFHIFVPRHVQAVPAKPKRAPDKPPEHADLTGSASILIVEDQEAIRIVAARALASRGYSVHEAASGLEALDFIRTSGIPVDLVVSDVVMPELDGPSLLRELRKDHPNLKIIFVSGYAEDAFARNLPPGEVFGFLPKPFTIKELVTAVKETLGQ</sequence>
<dbReference type="GO" id="GO:0000155">
    <property type="term" value="F:phosphorelay sensor kinase activity"/>
    <property type="evidence" value="ECO:0007669"/>
    <property type="project" value="InterPro"/>
</dbReference>
<proteinExistence type="predicted"/>
<dbReference type="Pfam" id="PF08448">
    <property type="entry name" value="PAS_4"/>
    <property type="match status" value="1"/>
</dbReference>
<feature type="domain" description="PAS" evidence="8">
    <location>
        <begin position="96"/>
        <end position="132"/>
    </location>
</feature>
<dbReference type="InterPro" id="IPR013656">
    <property type="entry name" value="PAS_4"/>
</dbReference>
<dbReference type="EC" id="2.7.13.3" evidence="2"/>
<evidence type="ECO:0000313" key="10">
    <source>
        <dbReference type="Proteomes" id="UP000523821"/>
    </source>
</evidence>
<dbReference type="SUPFAM" id="SSF52172">
    <property type="entry name" value="CheY-like"/>
    <property type="match status" value="1"/>
</dbReference>
<keyword evidence="3 4" id="KW-0597">Phosphoprotein</keyword>
<dbReference type="InterPro" id="IPR036890">
    <property type="entry name" value="HATPase_C_sf"/>
</dbReference>
<name>A0A7W9FQP0_9HYPH</name>
<dbReference type="Pfam" id="PF00072">
    <property type="entry name" value="Response_reg"/>
    <property type="match status" value="1"/>
</dbReference>
<dbReference type="PROSITE" id="PS50110">
    <property type="entry name" value="RESPONSE_REGULATORY"/>
    <property type="match status" value="1"/>
</dbReference>
<dbReference type="SUPFAM" id="SSF55874">
    <property type="entry name" value="ATPase domain of HSP90 chaperone/DNA topoisomerase II/histidine kinase"/>
    <property type="match status" value="1"/>
</dbReference>
<dbReference type="FunFam" id="1.10.287.130:FF:000037">
    <property type="entry name" value="Hybrid sensor histidine kinase/response regulator"/>
    <property type="match status" value="1"/>
</dbReference>
<dbReference type="InterPro" id="IPR036097">
    <property type="entry name" value="HisK_dim/P_sf"/>
</dbReference>
<evidence type="ECO:0000256" key="3">
    <source>
        <dbReference type="ARBA" id="ARBA00022553"/>
    </source>
</evidence>
<dbReference type="PANTHER" id="PTHR43065">
    <property type="entry name" value="SENSOR HISTIDINE KINASE"/>
    <property type="match status" value="1"/>
</dbReference>
<dbReference type="InterPro" id="IPR003661">
    <property type="entry name" value="HisK_dim/P_dom"/>
</dbReference>
<dbReference type="Gene3D" id="1.10.287.130">
    <property type="match status" value="1"/>
</dbReference>
<dbReference type="Proteomes" id="UP000523821">
    <property type="component" value="Unassembled WGS sequence"/>
</dbReference>
<dbReference type="Pfam" id="PF13188">
    <property type="entry name" value="PAS_8"/>
    <property type="match status" value="1"/>
</dbReference>
<protein>
    <recommendedName>
        <fullName evidence="2">histidine kinase</fullName>
        <ecNumber evidence="2">2.7.13.3</ecNumber>
    </recommendedName>
</protein>
<dbReference type="Pfam" id="PF00512">
    <property type="entry name" value="HisKA"/>
    <property type="match status" value="1"/>
</dbReference>
<dbReference type="InterPro" id="IPR000014">
    <property type="entry name" value="PAS"/>
</dbReference>
<dbReference type="Pfam" id="PF13426">
    <property type="entry name" value="PAS_9"/>
    <property type="match status" value="1"/>
</dbReference>
<reference evidence="9 10" key="1">
    <citation type="submission" date="2020-08" db="EMBL/GenBank/DDBJ databases">
        <title>Genomic Encyclopedia of Type Strains, Phase IV (KMG-IV): sequencing the most valuable type-strain genomes for metagenomic binning, comparative biology and taxonomic classification.</title>
        <authorList>
            <person name="Goeker M."/>
        </authorList>
    </citation>
    <scope>NUCLEOTIDE SEQUENCE [LARGE SCALE GENOMIC DNA]</scope>
    <source>
        <strain evidence="9 10">DSM 16268</strain>
    </source>
</reference>
<keyword evidence="5" id="KW-0812">Transmembrane</keyword>
<dbReference type="Gene3D" id="3.30.565.10">
    <property type="entry name" value="Histidine kinase-like ATPase, C-terminal domain"/>
    <property type="match status" value="1"/>
</dbReference>
<evidence type="ECO:0000259" key="8">
    <source>
        <dbReference type="PROSITE" id="PS50112"/>
    </source>
</evidence>
<dbReference type="PROSITE" id="PS50109">
    <property type="entry name" value="HIS_KIN"/>
    <property type="match status" value="1"/>
</dbReference>
<feature type="transmembrane region" description="Helical" evidence="5">
    <location>
        <begin position="39"/>
        <end position="58"/>
    </location>
</feature>
<accession>A0A7W9FQP0</accession>
<keyword evidence="9" id="KW-0418">Kinase</keyword>
<evidence type="ECO:0000259" key="7">
    <source>
        <dbReference type="PROSITE" id="PS50110"/>
    </source>
</evidence>
<dbReference type="InterPro" id="IPR035965">
    <property type="entry name" value="PAS-like_dom_sf"/>
</dbReference>
<dbReference type="PANTHER" id="PTHR43065:SF42">
    <property type="entry name" value="TWO-COMPONENT SENSOR PPRA"/>
    <property type="match status" value="1"/>
</dbReference>
<feature type="domain" description="Response regulatory" evidence="7">
    <location>
        <begin position="750"/>
        <end position="866"/>
    </location>
</feature>
<evidence type="ECO:0000256" key="2">
    <source>
        <dbReference type="ARBA" id="ARBA00012438"/>
    </source>
</evidence>
<evidence type="ECO:0000256" key="1">
    <source>
        <dbReference type="ARBA" id="ARBA00000085"/>
    </source>
</evidence>
<dbReference type="InterPro" id="IPR005467">
    <property type="entry name" value="His_kinase_dom"/>
</dbReference>
<dbReference type="Pfam" id="PF02518">
    <property type="entry name" value="HATPase_c"/>
    <property type="match status" value="1"/>
</dbReference>
<dbReference type="SMART" id="SM00448">
    <property type="entry name" value="REC"/>
    <property type="match status" value="1"/>
</dbReference>
<dbReference type="NCBIfam" id="NF046020">
    <property type="entry name" value="HisKinCckABruc"/>
    <property type="match status" value="1"/>
</dbReference>
<keyword evidence="5" id="KW-1133">Transmembrane helix</keyword>
<dbReference type="InterPro" id="IPR004358">
    <property type="entry name" value="Sig_transdc_His_kin-like_C"/>
</dbReference>
<dbReference type="SMART" id="SM00091">
    <property type="entry name" value="PAS"/>
    <property type="match status" value="3"/>
</dbReference>